<accession>A0A9D5C7B2</accession>
<dbReference type="AlphaFoldDB" id="A0A9D5C7B2"/>
<evidence type="ECO:0000313" key="2">
    <source>
        <dbReference type="EMBL" id="KAJ0967987.1"/>
    </source>
</evidence>
<protein>
    <submittedName>
        <fullName evidence="2">Uncharacterized protein</fullName>
    </submittedName>
</protein>
<sequence>MLGDRVGLIFMRQQSAASSQSHPSPTRQSSRVHDSTTPTACSPSGFFSSVVASPQHPLPVRLLASSRALRKATELVLEGVEVVPLCVLSLKIWSQHPFGQVALGAKSCYLTKFLTGVFIIVETSFSLPLLTALRALCFLG</sequence>
<reference evidence="2" key="1">
    <citation type="submission" date="2021-03" db="EMBL/GenBank/DDBJ databases">
        <authorList>
            <person name="Li Z."/>
            <person name="Yang C."/>
        </authorList>
    </citation>
    <scope>NUCLEOTIDE SEQUENCE</scope>
    <source>
        <strain evidence="2">Dzin_1.0</strain>
        <tissue evidence="2">Leaf</tissue>
    </source>
</reference>
<feature type="region of interest" description="Disordered" evidence="1">
    <location>
        <begin position="14"/>
        <end position="39"/>
    </location>
</feature>
<evidence type="ECO:0000256" key="1">
    <source>
        <dbReference type="SAM" id="MobiDB-lite"/>
    </source>
</evidence>
<keyword evidence="3" id="KW-1185">Reference proteome</keyword>
<dbReference type="EMBL" id="JAGGNH010000007">
    <property type="protein sequence ID" value="KAJ0967987.1"/>
    <property type="molecule type" value="Genomic_DNA"/>
</dbReference>
<dbReference type="Proteomes" id="UP001085076">
    <property type="component" value="Miscellaneous, Linkage group lg07"/>
</dbReference>
<feature type="compositionally biased region" description="Polar residues" evidence="1">
    <location>
        <begin position="22"/>
        <end position="39"/>
    </location>
</feature>
<evidence type="ECO:0000313" key="3">
    <source>
        <dbReference type="Proteomes" id="UP001085076"/>
    </source>
</evidence>
<comment type="caution">
    <text evidence="2">The sequence shown here is derived from an EMBL/GenBank/DDBJ whole genome shotgun (WGS) entry which is preliminary data.</text>
</comment>
<gene>
    <name evidence="2" type="ORF">J5N97_024904</name>
</gene>
<reference evidence="2" key="2">
    <citation type="journal article" date="2022" name="Hortic Res">
        <title>The genome of Dioscorea zingiberensis sheds light on the biosynthesis, origin and evolution of the medicinally important diosgenin saponins.</title>
        <authorList>
            <person name="Li Y."/>
            <person name="Tan C."/>
            <person name="Li Z."/>
            <person name="Guo J."/>
            <person name="Li S."/>
            <person name="Chen X."/>
            <person name="Wang C."/>
            <person name="Dai X."/>
            <person name="Yang H."/>
            <person name="Song W."/>
            <person name="Hou L."/>
            <person name="Xu J."/>
            <person name="Tong Z."/>
            <person name="Xu A."/>
            <person name="Yuan X."/>
            <person name="Wang W."/>
            <person name="Yang Q."/>
            <person name="Chen L."/>
            <person name="Sun Z."/>
            <person name="Wang K."/>
            <person name="Pan B."/>
            <person name="Chen J."/>
            <person name="Bao Y."/>
            <person name="Liu F."/>
            <person name="Qi X."/>
            <person name="Gang D.R."/>
            <person name="Wen J."/>
            <person name="Li J."/>
        </authorList>
    </citation>
    <scope>NUCLEOTIDE SEQUENCE</scope>
    <source>
        <strain evidence="2">Dzin_1.0</strain>
    </source>
</reference>
<organism evidence="2 3">
    <name type="scientific">Dioscorea zingiberensis</name>
    <dbReference type="NCBI Taxonomy" id="325984"/>
    <lineage>
        <taxon>Eukaryota</taxon>
        <taxon>Viridiplantae</taxon>
        <taxon>Streptophyta</taxon>
        <taxon>Embryophyta</taxon>
        <taxon>Tracheophyta</taxon>
        <taxon>Spermatophyta</taxon>
        <taxon>Magnoliopsida</taxon>
        <taxon>Liliopsida</taxon>
        <taxon>Dioscoreales</taxon>
        <taxon>Dioscoreaceae</taxon>
        <taxon>Dioscorea</taxon>
    </lineage>
</organism>
<name>A0A9D5C7B2_9LILI</name>
<proteinExistence type="predicted"/>